<gene>
    <name evidence="1" type="ORF">FOZ63_030927</name>
</gene>
<keyword evidence="2" id="KW-1185">Reference proteome</keyword>
<dbReference type="EMBL" id="JABANO010025203">
    <property type="protein sequence ID" value="KAF4720627.1"/>
    <property type="molecule type" value="Genomic_DNA"/>
</dbReference>
<feature type="non-terminal residue" evidence="1">
    <location>
        <position position="1"/>
    </location>
</feature>
<dbReference type="Proteomes" id="UP000553632">
    <property type="component" value="Unassembled WGS sequence"/>
</dbReference>
<comment type="caution">
    <text evidence="1">The sequence shown here is derived from an EMBL/GenBank/DDBJ whole genome shotgun (WGS) entry which is preliminary data.</text>
</comment>
<reference evidence="1 2" key="1">
    <citation type="submission" date="2020-04" db="EMBL/GenBank/DDBJ databases">
        <title>Perkinsus olseni comparative genomics.</title>
        <authorList>
            <person name="Bogema D.R."/>
        </authorList>
    </citation>
    <scope>NUCLEOTIDE SEQUENCE [LARGE SCALE GENOMIC DNA]</scope>
    <source>
        <strain evidence="1 2">ATCC PRA-207</strain>
    </source>
</reference>
<sequence>YASEVGALVPNCQTLKGIVWESQWDQSCMKDEGDDLGTGWFSVSFPNGLVAYSLSRAAIITTCLVFPHWLSFMLNDPLEVLPTNRTRGRCSPP</sequence>
<evidence type="ECO:0000313" key="1">
    <source>
        <dbReference type="EMBL" id="KAF4720627.1"/>
    </source>
</evidence>
<proteinExistence type="predicted"/>
<evidence type="ECO:0000313" key="2">
    <source>
        <dbReference type="Proteomes" id="UP000553632"/>
    </source>
</evidence>
<protein>
    <submittedName>
        <fullName evidence="1">Uncharacterized protein</fullName>
    </submittedName>
</protein>
<dbReference type="AlphaFoldDB" id="A0A7J6RJH6"/>
<organism evidence="1 2">
    <name type="scientific">Perkinsus olseni</name>
    <name type="common">Perkinsus atlanticus</name>
    <dbReference type="NCBI Taxonomy" id="32597"/>
    <lineage>
        <taxon>Eukaryota</taxon>
        <taxon>Sar</taxon>
        <taxon>Alveolata</taxon>
        <taxon>Perkinsozoa</taxon>
        <taxon>Perkinsea</taxon>
        <taxon>Perkinsida</taxon>
        <taxon>Perkinsidae</taxon>
        <taxon>Perkinsus</taxon>
    </lineage>
</organism>
<accession>A0A7J6RJH6</accession>
<name>A0A7J6RJH6_PEROL</name>